<keyword evidence="1" id="KW-0548">Nucleotidyltransferase</keyword>
<organism evidence="1 2">
    <name type="scientific">Candidatus Aramenus sulfurataquae</name>
    <dbReference type="NCBI Taxonomy" id="1326980"/>
    <lineage>
        <taxon>Archaea</taxon>
        <taxon>Thermoproteota</taxon>
        <taxon>Thermoprotei</taxon>
        <taxon>Sulfolobales</taxon>
        <taxon>Sulfolobaceae</taxon>
        <taxon>Candidatus Aramenus</taxon>
    </lineage>
</organism>
<dbReference type="Proteomes" id="UP000053480">
    <property type="component" value="Unassembled WGS sequence"/>
</dbReference>
<comment type="caution">
    <text evidence="1">The sequence shown here is derived from an EMBL/GenBank/DDBJ whole genome shotgun (WGS) entry which is preliminary data.</text>
</comment>
<reference evidence="1" key="1">
    <citation type="submission" date="2024-07" db="EMBL/GenBank/DDBJ databases">
        <title>Metagenome and Metagenome-Assembled Genomes of Archaea from a hot spring from the geothermal field of Los Azufres, Mexico.</title>
        <authorList>
            <person name="Marin-Paredes R."/>
            <person name="Martinez-Romero E."/>
            <person name="Servin-Garciduenas L.E."/>
        </authorList>
    </citation>
    <scope>NUCLEOTIDE SEQUENCE</scope>
    <source>
        <strain evidence="1">AZ1-454</strain>
    </source>
</reference>
<dbReference type="EMBL" id="JZWS03000007">
    <property type="protein sequence ID" value="MEW9491760.1"/>
    <property type="molecule type" value="Genomic_DNA"/>
</dbReference>
<name>A0ACC6TPE6_9CREN</name>
<proteinExistence type="predicted"/>
<evidence type="ECO:0000313" key="2">
    <source>
        <dbReference type="Proteomes" id="UP000053480"/>
    </source>
</evidence>
<gene>
    <name evidence="1" type="ORF">TQ35_0006120</name>
</gene>
<accession>A0ACC6TPE6</accession>
<keyword evidence="1" id="KW-0808">Transferase</keyword>
<protein>
    <submittedName>
        <fullName evidence="1">Phosphatidate cytidylyltransferase</fullName>
    </submittedName>
</protein>
<evidence type="ECO:0000313" key="1">
    <source>
        <dbReference type="EMBL" id="MEW9491760.1"/>
    </source>
</evidence>
<sequence length="216" mass="23969">MIVTPSDVMWGSVLVAWVAVVTLYFSKLVAKVTNIYVARKTIHMLGGGVVAIVSPFLLSSPLIPIVASYALTAFLLARRKSGKVFSWFQESQDMGEVHFTFSFGTVLLASWVLQPNFWSLDNKFLYVALLPLLYMSFGDGVTGIIRNYVYKRRFKGFWGSVGMFLVSSSLGYALLSIPGFISGVLATLVERVTKLDDNITVPLTSFAFLYLAVKFF</sequence>